<gene>
    <name evidence="1" type="ORF">JK386_01135</name>
</gene>
<name>A0A938Y594_9ACTN</name>
<organism evidence="1 2">
    <name type="scientific">Nocardioides faecalis</name>
    <dbReference type="NCBI Taxonomy" id="2803858"/>
    <lineage>
        <taxon>Bacteria</taxon>
        <taxon>Bacillati</taxon>
        <taxon>Actinomycetota</taxon>
        <taxon>Actinomycetes</taxon>
        <taxon>Propionibacteriales</taxon>
        <taxon>Nocardioidaceae</taxon>
        <taxon>Nocardioides</taxon>
    </lineage>
</organism>
<sequence>MRLSPPLHPRVRPRARTGRALLVVLVVLLPLVVAGCGSDVDEDRAAEQLRGELAALPGVGEVDLSQSRDVTAGHRNDFTVAVSPGLDAEALADRIDDVRRLGRGAGLDVFAITLRLRSPETPPSVELVVDEESVDTALDTAAVADLMLSAAKGDLAGHLHRLDLTPLTAVVVPASDRAVAPILESVVRRGSANVVRRWLVRSADGALDDIEIDGAPLDAGTVALVRGTEQALAAHPDLAQFSELAVGEDRPVLTVHLSHARDVSHADYGRDDRPELWPMLRALVDAAQDAGPSLLRVRRTGSTDPGPDAEGIVLLEVDGTEVATDPRSLGWDEAARAHLARRG</sequence>
<accession>A0A938Y594</accession>
<dbReference type="Proteomes" id="UP000663791">
    <property type="component" value="Unassembled WGS sequence"/>
</dbReference>
<dbReference type="RefSeq" id="WP_205289797.1">
    <property type="nucleotide sequence ID" value="NZ_CP074406.1"/>
</dbReference>
<proteinExistence type="predicted"/>
<keyword evidence="2" id="KW-1185">Reference proteome</keyword>
<dbReference type="AlphaFoldDB" id="A0A938Y594"/>
<evidence type="ECO:0000313" key="2">
    <source>
        <dbReference type="Proteomes" id="UP000663791"/>
    </source>
</evidence>
<comment type="caution">
    <text evidence="1">The sequence shown here is derived from an EMBL/GenBank/DDBJ whole genome shotgun (WGS) entry which is preliminary data.</text>
</comment>
<reference evidence="1" key="1">
    <citation type="submission" date="2021-01" db="EMBL/GenBank/DDBJ databases">
        <title>Novel species in genus Nocardioides.</title>
        <authorList>
            <person name="Zhang G."/>
        </authorList>
    </citation>
    <scope>NUCLEOTIDE SEQUENCE</scope>
    <source>
        <strain evidence="1">Zg-536</strain>
    </source>
</reference>
<protein>
    <submittedName>
        <fullName evidence="1">Uncharacterized protein</fullName>
    </submittedName>
</protein>
<evidence type="ECO:0000313" key="1">
    <source>
        <dbReference type="EMBL" id="MBM9458498.1"/>
    </source>
</evidence>
<dbReference type="EMBL" id="JAERTX010000001">
    <property type="protein sequence ID" value="MBM9458498.1"/>
    <property type="molecule type" value="Genomic_DNA"/>
</dbReference>